<accession>E0SKD3</accession>
<name>E0SKD3_DICD3</name>
<reference evidence="1 2" key="1">
    <citation type="journal article" date="2011" name="J. Bacteriol.">
        <title>Genome sequence of the plant-pathogenic bacterium Dickeya dadantii 3937.</title>
        <authorList>
            <person name="Glasner J.D."/>
            <person name="Yang C.H."/>
            <person name="Reverchon S."/>
            <person name="Hugouvieux-Cotte-Pattat N."/>
            <person name="Condemine G."/>
            <person name="Bohin J.P."/>
            <person name="Van Gijsegem F."/>
            <person name="Yang S."/>
            <person name="Franza T."/>
            <person name="Expert D."/>
            <person name="Plunkett G. III"/>
            <person name="San Francisco M.J."/>
            <person name="Charkowski A.O."/>
            <person name="Py B."/>
            <person name="Bell K."/>
            <person name="Rauscher L."/>
            <person name="Rodriguez-Palenzuela P."/>
            <person name="Toussaint A."/>
            <person name="Holeva M.C."/>
            <person name="He S.Y."/>
            <person name="Douet V."/>
            <person name="Boccara M."/>
            <person name="Blanco C."/>
            <person name="Toth I."/>
            <person name="Anderson B.D."/>
            <person name="Biehl B.S."/>
            <person name="Mau B."/>
            <person name="Flynn S.M."/>
            <person name="Barras F."/>
            <person name="Lindeberg M."/>
            <person name="Birch P.R."/>
            <person name="Tsuyumu S."/>
            <person name="Shi X."/>
            <person name="Hibbing M."/>
            <person name="Yap M.N."/>
            <person name="Carpentier M."/>
            <person name="Dassa E."/>
            <person name="Umehara M."/>
            <person name="Kim J.F."/>
            <person name="Rusch M."/>
            <person name="Soni P."/>
            <person name="Mayhew G.F."/>
            <person name="Fouts D.E."/>
            <person name="Gill S.R."/>
            <person name="Blattner F.R."/>
            <person name="Keen N.T."/>
            <person name="Perna N.T."/>
        </authorList>
    </citation>
    <scope>NUCLEOTIDE SEQUENCE [LARGE SCALE GENOMIC DNA]</scope>
    <source>
        <strain evidence="1 2">3937</strain>
    </source>
</reference>
<dbReference type="HOGENOM" id="CLU_2464128_0_0_6"/>
<evidence type="ECO:0000313" key="2">
    <source>
        <dbReference type="Proteomes" id="UP000006859"/>
    </source>
</evidence>
<dbReference type="EMBL" id="CP002038">
    <property type="protein sequence ID" value="ADM99222.1"/>
    <property type="molecule type" value="Genomic_DNA"/>
</dbReference>
<protein>
    <submittedName>
        <fullName evidence="1">Uncharacterized protein</fullName>
    </submittedName>
</protein>
<dbReference type="Proteomes" id="UP000006859">
    <property type="component" value="Chromosome"/>
</dbReference>
<dbReference type="AlphaFoldDB" id="E0SKD3"/>
<proteinExistence type="predicted"/>
<evidence type="ECO:0000313" key="1">
    <source>
        <dbReference type="EMBL" id="ADM99222.1"/>
    </source>
</evidence>
<dbReference type="STRING" id="198628.Dda3937_01844"/>
<organism evidence="1 2">
    <name type="scientific">Dickeya dadantii (strain 3937)</name>
    <name type="common">Erwinia chrysanthemi (strain 3937)</name>
    <dbReference type="NCBI Taxonomy" id="198628"/>
    <lineage>
        <taxon>Bacteria</taxon>
        <taxon>Pseudomonadati</taxon>
        <taxon>Pseudomonadota</taxon>
        <taxon>Gammaproteobacteria</taxon>
        <taxon>Enterobacterales</taxon>
        <taxon>Pectobacteriaceae</taxon>
        <taxon>Dickeya</taxon>
    </lineage>
</organism>
<dbReference type="KEGG" id="ddd:Dda3937_01844"/>
<keyword evidence="2" id="KW-1185">Reference proteome</keyword>
<gene>
    <name evidence="1" type="ordered locus">Dda3937_01844</name>
</gene>
<sequence>MRDLPDNGAAAAVFSLVLPGRVRTTGRFYNLLDIPAELIQLNICCASGEQNSLMGTRRLSGAAWTVYSMHCQVTGISDRLAHTLLHLR</sequence>